<keyword evidence="9" id="KW-1185">Reference proteome</keyword>
<dbReference type="AlphaFoldDB" id="A0A8T9ZZL0"/>
<dbReference type="PANTHER" id="PTHR30252">
    <property type="entry name" value="INNER MEMBRANE PEPTIDE TRANSPORTER"/>
    <property type="match status" value="1"/>
</dbReference>
<feature type="transmembrane region" description="Helical" evidence="6">
    <location>
        <begin position="187"/>
        <end position="206"/>
    </location>
</feature>
<evidence type="ECO:0000256" key="5">
    <source>
        <dbReference type="ARBA" id="ARBA00023136"/>
    </source>
</evidence>
<keyword evidence="5 6" id="KW-0472">Membrane</keyword>
<proteinExistence type="predicted"/>
<feature type="transmembrane region" description="Helical" evidence="6">
    <location>
        <begin position="534"/>
        <end position="553"/>
    </location>
</feature>
<feature type="transmembrane region" description="Helical" evidence="6">
    <location>
        <begin position="364"/>
        <end position="389"/>
    </location>
</feature>
<evidence type="ECO:0000256" key="1">
    <source>
        <dbReference type="ARBA" id="ARBA00004651"/>
    </source>
</evidence>
<dbReference type="Proteomes" id="UP000831768">
    <property type="component" value="Chromosome"/>
</dbReference>
<feature type="domain" description="CstA N-terminal" evidence="7">
    <location>
        <begin position="397"/>
        <end position="547"/>
    </location>
</feature>
<evidence type="ECO:0000313" key="9">
    <source>
        <dbReference type="Proteomes" id="UP000831768"/>
    </source>
</evidence>
<keyword evidence="3 6" id="KW-0812">Transmembrane</keyword>
<evidence type="ECO:0000256" key="2">
    <source>
        <dbReference type="ARBA" id="ARBA00022475"/>
    </source>
</evidence>
<evidence type="ECO:0000256" key="6">
    <source>
        <dbReference type="SAM" id="Phobius"/>
    </source>
</evidence>
<feature type="transmembrane region" description="Helical" evidence="6">
    <location>
        <begin position="275"/>
        <end position="297"/>
    </location>
</feature>
<evidence type="ECO:0000259" key="7">
    <source>
        <dbReference type="Pfam" id="PF02554"/>
    </source>
</evidence>
<feature type="transmembrane region" description="Helical" evidence="6">
    <location>
        <begin position="243"/>
        <end position="263"/>
    </location>
</feature>
<dbReference type="KEGG" id="haad:MW046_09750"/>
<protein>
    <submittedName>
        <fullName evidence="8">Carbon starvation protein A</fullName>
    </submittedName>
</protein>
<dbReference type="InterPro" id="IPR003706">
    <property type="entry name" value="CstA_N"/>
</dbReference>
<feature type="transmembrane region" description="Helical" evidence="6">
    <location>
        <begin position="6"/>
        <end position="22"/>
    </location>
</feature>
<feature type="transmembrane region" description="Helical" evidence="6">
    <location>
        <begin position="133"/>
        <end position="156"/>
    </location>
</feature>
<feature type="domain" description="CstA N-terminal" evidence="7">
    <location>
        <begin position="4"/>
        <end position="389"/>
    </location>
</feature>
<dbReference type="InterPro" id="IPR051605">
    <property type="entry name" value="CstA"/>
</dbReference>
<keyword evidence="4 6" id="KW-1133">Transmembrane helix</keyword>
<accession>A0A8T9ZZL0</accession>
<comment type="subcellular location">
    <subcellularLocation>
        <location evidence="1">Cell membrane</location>
        <topology evidence="1">Multi-pass membrane protein</topology>
    </subcellularLocation>
</comment>
<gene>
    <name evidence="8" type="ORF">MW046_09750</name>
</gene>
<feature type="transmembrane region" description="Helical" evidence="6">
    <location>
        <begin position="573"/>
        <end position="591"/>
    </location>
</feature>
<dbReference type="GO" id="GO:0009267">
    <property type="term" value="P:cellular response to starvation"/>
    <property type="evidence" value="ECO:0007669"/>
    <property type="project" value="InterPro"/>
</dbReference>
<feature type="transmembrane region" description="Helical" evidence="6">
    <location>
        <begin position="162"/>
        <end position="180"/>
    </location>
</feature>
<sequence>MVQVLWLIVTVLVLYSVGYLSYSKYLAGFVELDDEEETPAHKHDDGQEYVPAKKSVLLGHHYSSIAGGAPIIGPITAGAAFGWLPAVLWVAIGNPLFGAVHDFMSLSASLRHDGRSIGYIIGEYVGERSKNMLLWFAFLTLILVLAVFAYVVATIFDEYPSAATASVLYIGLALVFGVYLYQLDLPFIPGTVAFVSAVFVSVWIGIQYPIALFATGDLAPEVIVLFGEGGSWLPLASSLGENAAAWAPVIIIYAAIAAVLPVWMLLQPRDYLSSFLLYTGVGGMVLAAIAGTLLGLFEPVSYEGATYTLDSQLPAFLGFYSPAIGPIFPFLFVVIACGTVSGFHSLVSSGTTAKQLNKESDARSIGYGAMLGEGVLATTAIAALMIVGATEFDAGLAGAMANFPLGGAVMLHSFGIPLEYGTTFIGLVFVSFLLTSTDTAIRLGRYMMEEIVGTSDTSGESKLTSRLERLAVNRYTNAFFVQGVLAYVLIASGTWSSLWPLFGGANQTLAALALLAATVWLVNWDDSKQLLSTGVPMAIMLVITIVALLWIAFIKNPQTILETGATGLELASLVFQSILALVLVALAISVMKMGYDNVLSARGLDSLTGRETQEPADD</sequence>
<dbReference type="Pfam" id="PF02554">
    <property type="entry name" value="CstA"/>
    <property type="match status" value="2"/>
</dbReference>
<evidence type="ECO:0000256" key="4">
    <source>
        <dbReference type="ARBA" id="ARBA00022989"/>
    </source>
</evidence>
<reference evidence="8" key="1">
    <citation type="submission" date="2022-04" db="EMBL/GenBank/DDBJ databases">
        <title>Halocatena sp. nov., isolated from a salt lake.</title>
        <authorList>
            <person name="Cui H.-L."/>
        </authorList>
    </citation>
    <scope>NUCLEOTIDE SEQUENCE</scope>
    <source>
        <strain evidence="8">AD-1</strain>
    </source>
</reference>
<dbReference type="RefSeq" id="WP_247992915.1">
    <property type="nucleotide sequence ID" value="NZ_CP096019.1"/>
</dbReference>
<dbReference type="EMBL" id="CP096019">
    <property type="protein sequence ID" value="UPM42240.1"/>
    <property type="molecule type" value="Genomic_DNA"/>
</dbReference>
<dbReference type="GO" id="GO:0005886">
    <property type="term" value="C:plasma membrane"/>
    <property type="evidence" value="ECO:0007669"/>
    <property type="project" value="UniProtKB-SubCell"/>
</dbReference>
<evidence type="ECO:0000256" key="3">
    <source>
        <dbReference type="ARBA" id="ARBA00022692"/>
    </source>
</evidence>
<organism evidence="8 9">
    <name type="scientific">Halocatena salina</name>
    <dbReference type="NCBI Taxonomy" id="2934340"/>
    <lineage>
        <taxon>Archaea</taxon>
        <taxon>Methanobacteriati</taxon>
        <taxon>Methanobacteriota</taxon>
        <taxon>Stenosarchaea group</taxon>
        <taxon>Halobacteria</taxon>
        <taxon>Halobacteriales</taxon>
        <taxon>Natronomonadaceae</taxon>
        <taxon>Halocatena</taxon>
    </lineage>
</organism>
<feature type="transmembrane region" description="Helical" evidence="6">
    <location>
        <begin position="317"/>
        <end position="343"/>
    </location>
</feature>
<evidence type="ECO:0000313" key="8">
    <source>
        <dbReference type="EMBL" id="UPM42240.1"/>
    </source>
</evidence>
<feature type="transmembrane region" description="Helical" evidence="6">
    <location>
        <begin position="409"/>
        <end position="435"/>
    </location>
</feature>
<feature type="transmembrane region" description="Helical" evidence="6">
    <location>
        <begin position="475"/>
        <end position="495"/>
    </location>
</feature>
<feature type="transmembrane region" description="Helical" evidence="6">
    <location>
        <begin position="501"/>
        <end position="522"/>
    </location>
</feature>
<dbReference type="GeneID" id="71928331"/>
<keyword evidence="2" id="KW-1003">Cell membrane</keyword>
<dbReference type="PANTHER" id="PTHR30252:SF0">
    <property type="entry name" value="PEPTIDE TRANSPORTER CSTA"/>
    <property type="match status" value="1"/>
</dbReference>
<name>A0A8T9ZZL0_9EURY</name>